<dbReference type="PANTHER" id="PTHR42060:SF1">
    <property type="entry name" value="NHL REPEAT-CONTAINING PROTEIN"/>
    <property type="match status" value="1"/>
</dbReference>
<evidence type="ECO:0000313" key="2">
    <source>
        <dbReference type="EMBL" id="KAK3167726.1"/>
    </source>
</evidence>
<comment type="caution">
    <text evidence="2">The sequence shown here is derived from an EMBL/GenBank/DDBJ whole genome shotgun (WGS) entry which is preliminary data.</text>
</comment>
<keyword evidence="3" id="KW-1185">Reference proteome</keyword>
<dbReference type="InterPro" id="IPR011042">
    <property type="entry name" value="6-blade_b-propeller_TolB-like"/>
</dbReference>
<name>A0AAE0DFI4_9LECA</name>
<dbReference type="PANTHER" id="PTHR42060">
    <property type="entry name" value="NHL REPEAT-CONTAINING PROTEIN-RELATED"/>
    <property type="match status" value="1"/>
</dbReference>
<dbReference type="InterPro" id="IPR052998">
    <property type="entry name" value="Hetero-Diels-Alderase-like"/>
</dbReference>
<evidence type="ECO:0000256" key="1">
    <source>
        <dbReference type="SAM" id="SignalP"/>
    </source>
</evidence>
<proteinExistence type="predicted"/>
<gene>
    <name evidence="2" type="ORF">OEA41_010854</name>
</gene>
<dbReference type="SUPFAM" id="SSF63829">
    <property type="entry name" value="Calcium-dependent phosphotriesterase"/>
    <property type="match status" value="1"/>
</dbReference>
<dbReference type="Proteomes" id="UP001276659">
    <property type="component" value="Unassembled WGS sequence"/>
</dbReference>
<evidence type="ECO:0000313" key="3">
    <source>
        <dbReference type="Proteomes" id="UP001276659"/>
    </source>
</evidence>
<dbReference type="AlphaFoldDB" id="A0AAE0DFI4"/>
<dbReference type="Gene3D" id="2.120.10.30">
    <property type="entry name" value="TolB, C-terminal domain"/>
    <property type="match status" value="1"/>
</dbReference>
<feature type="signal peptide" evidence="1">
    <location>
        <begin position="1"/>
        <end position="17"/>
    </location>
</feature>
<organism evidence="2 3">
    <name type="scientific">Lepraria neglecta</name>
    <dbReference type="NCBI Taxonomy" id="209136"/>
    <lineage>
        <taxon>Eukaryota</taxon>
        <taxon>Fungi</taxon>
        <taxon>Dikarya</taxon>
        <taxon>Ascomycota</taxon>
        <taxon>Pezizomycotina</taxon>
        <taxon>Lecanoromycetes</taxon>
        <taxon>OSLEUM clade</taxon>
        <taxon>Lecanoromycetidae</taxon>
        <taxon>Lecanorales</taxon>
        <taxon>Lecanorineae</taxon>
        <taxon>Stereocaulaceae</taxon>
        <taxon>Lepraria</taxon>
    </lineage>
</organism>
<sequence length="345" mass="36248">MLGLLLILLLAPFNVLTLPSSFSFPANQLVLQSVGGPVIETEAAAAPSSAVQLIYQFKGHVALENLAARSNGHLVLTVSNQPIVYDMNPNARNAPPTPLPRIPGVTSLTGIVETAPDVFAVVAGNWSRETFQGTPGSFSIWSVDFNHPQPTVKIIASIPEAAALNGLTTLKGSPDIVLAADSALGAVGRLNVTSGEYSVAIQSPLFANSSIIPIGINGLRTFDGHLYYLNSAQGAYGRVPLNADGSAAGEVEVLARINLPAIYDDFDMDWEGTAWIATHGNMLNEITVEGKQRNITGNGQNIEMTEPTSAQFGRGSKQAENTIYVTTGGNDTVGGQVLAVNICLI</sequence>
<accession>A0AAE0DFI4</accession>
<feature type="chain" id="PRO_5042102241" evidence="1">
    <location>
        <begin position="18"/>
        <end position="345"/>
    </location>
</feature>
<keyword evidence="1" id="KW-0732">Signal</keyword>
<dbReference type="EMBL" id="JASNWA010000011">
    <property type="protein sequence ID" value="KAK3167726.1"/>
    <property type="molecule type" value="Genomic_DNA"/>
</dbReference>
<reference evidence="2" key="1">
    <citation type="submission" date="2022-11" db="EMBL/GenBank/DDBJ databases">
        <title>Chromosomal genome sequence assembly and mating type (MAT) locus characterization of the leprose asexual lichenized fungus Lepraria neglecta (Nyl.) Erichsen.</title>
        <authorList>
            <person name="Allen J.L."/>
            <person name="Pfeffer B."/>
        </authorList>
    </citation>
    <scope>NUCLEOTIDE SEQUENCE</scope>
    <source>
        <strain evidence="2">Allen 5258</strain>
    </source>
</reference>
<protein>
    <submittedName>
        <fullName evidence="2">Uncharacterized protein</fullName>
    </submittedName>
</protein>